<keyword evidence="4" id="KW-1185">Reference proteome</keyword>
<proteinExistence type="predicted"/>
<protein>
    <submittedName>
        <fullName evidence="3">Uncharacterized protein</fullName>
    </submittedName>
</protein>
<feature type="compositionally biased region" description="Basic and acidic residues" evidence="1">
    <location>
        <begin position="1"/>
        <end position="11"/>
    </location>
</feature>
<feature type="region of interest" description="Disordered" evidence="1">
    <location>
        <begin position="1"/>
        <end position="21"/>
    </location>
</feature>
<keyword evidence="2" id="KW-1133">Transmembrane helix</keyword>
<dbReference type="Proteomes" id="UP000799750">
    <property type="component" value="Unassembled WGS sequence"/>
</dbReference>
<evidence type="ECO:0000313" key="3">
    <source>
        <dbReference type="EMBL" id="KAF2489421.1"/>
    </source>
</evidence>
<feature type="transmembrane region" description="Helical" evidence="2">
    <location>
        <begin position="134"/>
        <end position="159"/>
    </location>
</feature>
<evidence type="ECO:0000256" key="2">
    <source>
        <dbReference type="SAM" id="Phobius"/>
    </source>
</evidence>
<evidence type="ECO:0000256" key="1">
    <source>
        <dbReference type="SAM" id="MobiDB-lite"/>
    </source>
</evidence>
<name>A0A6A6QB95_9PEZI</name>
<dbReference type="AlphaFoldDB" id="A0A6A6QB95"/>
<sequence>MFHDPRHDHEPLSIPFHTTSQSDPNSFLRAFSMATSALWQYTSCVPLKSQIHIKSISFPSLQTTRPAMTTHPSIFLFVNHLVSLGRIIGALPTSGTHLGATRRGGAGGAVFAYALLKMGHLSKPLSTTPLLAELYHFAAALASFCVGSFWLFGFGLWVLA</sequence>
<evidence type="ECO:0000313" key="4">
    <source>
        <dbReference type="Proteomes" id="UP000799750"/>
    </source>
</evidence>
<organism evidence="3 4">
    <name type="scientific">Lophium mytilinum</name>
    <dbReference type="NCBI Taxonomy" id="390894"/>
    <lineage>
        <taxon>Eukaryota</taxon>
        <taxon>Fungi</taxon>
        <taxon>Dikarya</taxon>
        <taxon>Ascomycota</taxon>
        <taxon>Pezizomycotina</taxon>
        <taxon>Dothideomycetes</taxon>
        <taxon>Pleosporomycetidae</taxon>
        <taxon>Mytilinidiales</taxon>
        <taxon>Mytilinidiaceae</taxon>
        <taxon>Lophium</taxon>
    </lineage>
</organism>
<gene>
    <name evidence="3" type="ORF">BU16DRAFT_181479</name>
</gene>
<dbReference type="EMBL" id="MU004199">
    <property type="protein sequence ID" value="KAF2489421.1"/>
    <property type="molecule type" value="Genomic_DNA"/>
</dbReference>
<keyword evidence="2" id="KW-0472">Membrane</keyword>
<keyword evidence="2" id="KW-0812">Transmembrane</keyword>
<accession>A0A6A6QB95</accession>
<reference evidence="3" key="1">
    <citation type="journal article" date="2020" name="Stud. Mycol.">
        <title>101 Dothideomycetes genomes: a test case for predicting lifestyles and emergence of pathogens.</title>
        <authorList>
            <person name="Haridas S."/>
            <person name="Albert R."/>
            <person name="Binder M."/>
            <person name="Bloem J."/>
            <person name="Labutti K."/>
            <person name="Salamov A."/>
            <person name="Andreopoulos B."/>
            <person name="Baker S."/>
            <person name="Barry K."/>
            <person name="Bills G."/>
            <person name="Bluhm B."/>
            <person name="Cannon C."/>
            <person name="Castanera R."/>
            <person name="Culley D."/>
            <person name="Daum C."/>
            <person name="Ezra D."/>
            <person name="Gonzalez J."/>
            <person name="Henrissat B."/>
            <person name="Kuo A."/>
            <person name="Liang C."/>
            <person name="Lipzen A."/>
            <person name="Lutzoni F."/>
            <person name="Magnuson J."/>
            <person name="Mondo S."/>
            <person name="Nolan M."/>
            <person name="Ohm R."/>
            <person name="Pangilinan J."/>
            <person name="Park H.-J."/>
            <person name="Ramirez L."/>
            <person name="Alfaro M."/>
            <person name="Sun H."/>
            <person name="Tritt A."/>
            <person name="Yoshinaga Y."/>
            <person name="Zwiers L.-H."/>
            <person name="Turgeon B."/>
            <person name="Goodwin S."/>
            <person name="Spatafora J."/>
            <person name="Crous P."/>
            <person name="Grigoriev I."/>
        </authorList>
    </citation>
    <scope>NUCLEOTIDE SEQUENCE</scope>
    <source>
        <strain evidence="3">CBS 269.34</strain>
    </source>
</reference>